<dbReference type="Gene3D" id="2.30.110.10">
    <property type="entry name" value="Electron Transport, Fmn-binding Protein, Chain A"/>
    <property type="match status" value="1"/>
</dbReference>
<dbReference type="PANTHER" id="PTHR39428">
    <property type="entry name" value="F420H(2)-DEPENDENT QUINONE REDUCTASE RV1261C"/>
    <property type="match status" value="1"/>
</dbReference>
<protein>
    <recommendedName>
        <fullName evidence="5">Nitroreductase family deazaflavin-dependent oxidoreductase</fullName>
    </recommendedName>
</protein>
<proteinExistence type="inferred from homology"/>
<name>A0ABQ3YWF8_9ACTN</name>
<dbReference type="Pfam" id="PF04075">
    <property type="entry name" value="F420H2_quin_red"/>
    <property type="match status" value="1"/>
</dbReference>
<dbReference type="PANTHER" id="PTHR39428:SF1">
    <property type="entry name" value="F420H(2)-DEPENDENT QUINONE REDUCTASE RV1261C"/>
    <property type="match status" value="1"/>
</dbReference>
<evidence type="ECO:0000256" key="1">
    <source>
        <dbReference type="ARBA" id="ARBA00008710"/>
    </source>
</evidence>
<dbReference type="InterPro" id="IPR004378">
    <property type="entry name" value="F420H2_quin_Rdtase"/>
</dbReference>
<comment type="catalytic activity">
    <reaction evidence="2">
        <text>oxidized coenzyme F420-(gamma-L-Glu)(n) + a quinol + H(+) = reduced coenzyme F420-(gamma-L-Glu)(n) + a quinone</text>
        <dbReference type="Rhea" id="RHEA:39663"/>
        <dbReference type="Rhea" id="RHEA-COMP:12939"/>
        <dbReference type="Rhea" id="RHEA-COMP:14378"/>
        <dbReference type="ChEBI" id="CHEBI:15378"/>
        <dbReference type="ChEBI" id="CHEBI:24646"/>
        <dbReference type="ChEBI" id="CHEBI:132124"/>
        <dbReference type="ChEBI" id="CHEBI:133980"/>
        <dbReference type="ChEBI" id="CHEBI:139511"/>
    </reaction>
</comment>
<organism evidence="3 4">
    <name type="scientific">Paractinoplanes durhamensis</name>
    <dbReference type="NCBI Taxonomy" id="113563"/>
    <lineage>
        <taxon>Bacteria</taxon>
        <taxon>Bacillati</taxon>
        <taxon>Actinomycetota</taxon>
        <taxon>Actinomycetes</taxon>
        <taxon>Micromonosporales</taxon>
        <taxon>Micromonosporaceae</taxon>
        <taxon>Paractinoplanes</taxon>
    </lineage>
</organism>
<dbReference type="Proteomes" id="UP000637628">
    <property type="component" value="Unassembled WGS sequence"/>
</dbReference>
<dbReference type="NCBIfam" id="TIGR00026">
    <property type="entry name" value="hi_GC_TIGR00026"/>
    <property type="match status" value="1"/>
</dbReference>
<evidence type="ECO:0008006" key="5">
    <source>
        <dbReference type="Google" id="ProtNLM"/>
    </source>
</evidence>
<evidence type="ECO:0000313" key="3">
    <source>
        <dbReference type="EMBL" id="GIE01883.1"/>
    </source>
</evidence>
<dbReference type="EMBL" id="BOML01000027">
    <property type="protein sequence ID" value="GIE01883.1"/>
    <property type="molecule type" value="Genomic_DNA"/>
</dbReference>
<comment type="caution">
    <text evidence="3">The sequence shown here is derived from an EMBL/GenBank/DDBJ whole genome shotgun (WGS) entry which is preliminary data.</text>
</comment>
<reference evidence="3 4" key="1">
    <citation type="submission" date="2021-01" db="EMBL/GenBank/DDBJ databases">
        <title>Whole genome shotgun sequence of Actinoplanes durhamensis NBRC 14914.</title>
        <authorList>
            <person name="Komaki H."/>
            <person name="Tamura T."/>
        </authorList>
    </citation>
    <scope>NUCLEOTIDE SEQUENCE [LARGE SCALE GENOMIC DNA]</scope>
    <source>
        <strain evidence="3 4">NBRC 14914</strain>
    </source>
</reference>
<dbReference type="InterPro" id="IPR012349">
    <property type="entry name" value="Split_barrel_FMN-bd"/>
</dbReference>
<evidence type="ECO:0000256" key="2">
    <source>
        <dbReference type="ARBA" id="ARBA00049106"/>
    </source>
</evidence>
<sequence>MIPAYTAASLSVGTATGCDNRRMPDKPRVPPRWFIRIAWAVHRGIYRGSGGRLGLWGPKPGKWGAMRLTTRGRRSGVQRSVIVAYFEDGPDLVTIAMNGWGEGEPAWWLNLQADPAATVELPGGVRPVRAHAAAGAERERLWARWRELDADLDGYAARRTTPTTVVVLAPRPDQQAAT</sequence>
<gene>
    <name evidence="3" type="ORF">Adu01nite_32330</name>
</gene>
<keyword evidence="4" id="KW-1185">Reference proteome</keyword>
<comment type="similarity">
    <text evidence="1">Belongs to the F420H(2)-dependent quinone reductase family.</text>
</comment>
<evidence type="ECO:0000313" key="4">
    <source>
        <dbReference type="Proteomes" id="UP000637628"/>
    </source>
</evidence>
<accession>A0ABQ3YWF8</accession>